<dbReference type="RefSeq" id="WP_217065280.1">
    <property type="nucleotide sequence ID" value="NZ_JAHQCS010000071.1"/>
</dbReference>
<dbReference type="Pfam" id="PF09818">
    <property type="entry name" value="ABC_ATPase"/>
    <property type="match status" value="1"/>
</dbReference>
<comment type="caution">
    <text evidence="4">The sequence shown here is derived from an EMBL/GenBank/DDBJ whole genome shotgun (WGS) entry which is preliminary data.</text>
</comment>
<dbReference type="InterPro" id="IPR049069">
    <property type="entry name" value="MRB1590-like_C"/>
</dbReference>
<accession>A0ABS6JCK2</accession>
<sequence length="562" mass="63026">MKKLKQKLEQLDGKGYKGFKSIQGNYSGAFYTLFIDYVQGDPFASPSRIRVFIPLEKTDLNGEHFSTAHRKIAVENFFGKGVAQHLGKVQNSVKGTGKSGRVFIDASGQAILKRSAVKLSEKGIEFRLSVGLPARGRTILGKEADKLLCDYIPKVIQQGITNYNPQELKETIRLADDQQTIRHFLMKNGIISFIANHSILPRESGISQRPLRKNNVIPFKSPKEFEITIPLSDGREITGMGIRKGITLIVGGGFHGKSTVLQAIERGVYNHCLGDGREYVLTDETAMKIRSEDGRSVHEVDISPFISNLPFNKNTMKFSTEDASGSTSQAANIMEALEMNSRLLLIDEDTSATNFMIRDGRMQKLVKKDKEPITPFIDRVQQLYTEKNISSILVIGGSGDYFDVADHVIMMDEYKPYDRTEEAKKIAMEVSRERSIPETGGEFGLIQERALHRRKLLQKLDRKEKVDSKGLNTILIGRDQIQLHGVEQLIDSSQTRAIGYMLKILMQETDGSLTIMESINRLYKQMEVDGLDAISPYKGQHPGDLALPRINEVAAAINRIRY</sequence>
<organism evidence="4 5">
    <name type="scientific">Evansella tamaricis</name>
    <dbReference type="NCBI Taxonomy" id="2069301"/>
    <lineage>
        <taxon>Bacteria</taxon>
        <taxon>Bacillati</taxon>
        <taxon>Bacillota</taxon>
        <taxon>Bacilli</taxon>
        <taxon>Bacillales</taxon>
        <taxon>Bacillaceae</taxon>
        <taxon>Evansella</taxon>
    </lineage>
</organism>
<feature type="domain" description="ATPase of the ABC class C-terminal" evidence="1">
    <location>
        <begin position="166"/>
        <end position="435"/>
    </location>
</feature>
<dbReference type="PANTHER" id="PTHR38149:SF1">
    <property type="entry name" value="ATPASE"/>
    <property type="match status" value="1"/>
</dbReference>
<feature type="domain" description="MRB1590-like C-terminal" evidence="3">
    <location>
        <begin position="465"/>
        <end position="561"/>
    </location>
</feature>
<dbReference type="Proteomes" id="UP000784880">
    <property type="component" value="Unassembled WGS sequence"/>
</dbReference>
<dbReference type="EMBL" id="JAHQCS010000071">
    <property type="protein sequence ID" value="MBU9711402.1"/>
    <property type="molecule type" value="Genomic_DNA"/>
</dbReference>
<dbReference type="Pfam" id="PF20446">
    <property type="entry name" value="ABC_N"/>
    <property type="match status" value="1"/>
</dbReference>
<proteinExistence type="predicted"/>
<evidence type="ECO:0000259" key="1">
    <source>
        <dbReference type="Pfam" id="PF09818"/>
    </source>
</evidence>
<evidence type="ECO:0000259" key="2">
    <source>
        <dbReference type="Pfam" id="PF20446"/>
    </source>
</evidence>
<evidence type="ECO:0000313" key="4">
    <source>
        <dbReference type="EMBL" id="MBU9711402.1"/>
    </source>
</evidence>
<name>A0ABS6JCK2_9BACI</name>
<protein>
    <submittedName>
        <fullName evidence="4">ABC-ATPase domain-containing protein</fullName>
    </submittedName>
</protein>
<dbReference type="InterPro" id="IPR046833">
    <property type="entry name" value="ABC_N"/>
</dbReference>
<gene>
    <name evidence="4" type="ORF">KS419_06625</name>
</gene>
<dbReference type="InterPro" id="IPR046834">
    <property type="entry name" value="ABC_ATPase_C"/>
</dbReference>
<evidence type="ECO:0000259" key="3">
    <source>
        <dbReference type="Pfam" id="PF21117"/>
    </source>
</evidence>
<reference evidence="4 5" key="1">
    <citation type="submission" date="2021-06" db="EMBL/GenBank/DDBJ databases">
        <title>Bacillus sp. RD4P76, an endophyte from a halophyte.</title>
        <authorList>
            <person name="Sun J.-Q."/>
        </authorList>
    </citation>
    <scope>NUCLEOTIDE SEQUENCE [LARGE SCALE GENOMIC DNA]</scope>
    <source>
        <strain evidence="4 5">CGMCC 1.15917</strain>
    </source>
</reference>
<dbReference type="PANTHER" id="PTHR38149">
    <property type="entry name" value="ATPASE"/>
    <property type="match status" value="1"/>
</dbReference>
<dbReference type="Pfam" id="PF21117">
    <property type="entry name" value="MRB1590_C"/>
    <property type="match status" value="1"/>
</dbReference>
<evidence type="ECO:0000313" key="5">
    <source>
        <dbReference type="Proteomes" id="UP000784880"/>
    </source>
</evidence>
<dbReference type="InterPro" id="IPR019195">
    <property type="entry name" value="ABC_ATPase_put"/>
</dbReference>
<keyword evidence="5" id="KW-1185">Reference proteome</keyword>
<feature type="domain" description="ATPase of the ABC class N-terminal" evidence="2">
    <location>
        <begin position="1"/>
        <end position="158"/>
    </location>
</feature>